<gene>
    <name evidence="6" type="ORF">N7498_006785</name>
</gene>
<dbReference type="OrthoDB" id="2148442at2759"/>
<protein>
    <submittedName>
        <fullName evidence="6">Polyketide synthase enoylreductase</fullName>
    </submittedName>
</protein>
<evidence type="ECO:0000256" key="3">
    <source>
        <dbReference type="ARBA" id="ARBA00022723"/>
    </source>
</evidence>
<dbReference type="AlphaFoldDB" id="A0A9W9MIX2"/>
<dbReference type="RefSeq" id="XP_058308038.1">
    <property type="nucleotide sequence ID" value="XM_058453847.1"/>
</dbReference>
<comment type="caution">
    <text evidence="6">The sequence shown here is derived from an EMBL/GenBank/DDBJ whole genome shotgun (WGS) entry which is preliminary data.</text>
</comment>
<dbReference type="GO" id="GO:0003939">
    <property type="term" value="F:L-iditol 2-dehydrogenase (NAD+) activity"/>
    <property type="evidence" value="ECO:0007669"/>
    <property type="project" value="TreeGrafter"/>
</dbReference>
<dbReference type="EMBL" id="JAPQKR010000013">
    <property type="protein sequence ID" value="KAJ5202122.1"/>
    <property type="molecule type" value="Genomic_DNA"/>
</dbReference>
<evidence type="ECO:0000313" key="7">
    <source>
        <dbReference type="Proteomes" id="UP001150904"/>
    </source>
</evidence>
<keyword evidence="4" id="KW-0862">Zinc</keyword>
<name>A0A9W9MIX2_9EURO</name>
<evidence type="ECO:0000256" key="4">
    <source>
        <dbReference type="ARBA" id="ARBA00022833"/>
    </source>
</evidence>
<reference evidence="6" key="2">
    <citation type="journal article" date="2023" name="IMA Fungus">
        <title>Comparative genomic study of the Penicillium genus elucidates a diverse pangenome and 15 lateral gene transfer events.</title>
        <authorList>
            <person name="Petersen C."/>
            <person name="Sorensen T."/>
            <person name="Nielsen M.R."/>
            <person name="Sondergaard T.E."/>
            <person name="Sorensen J.L."/>
            <person name="Fitzpatrick D.A."/>
            <person name="Frisvad J.C."/>
            <person name="Nielsen K.L."/>
        </authorList>
    </citation>
    <scope>NUCLEOTIDE SEQUENCE</scope>
    <source>
        <strain evidence="6">IBT 15544</strain>
    </source>
</reference>
<dbReference type="Proteomes" id="UP001150904">
    <property type="component" value="Unassembled WGS sequence"/>
</dbReference>
<organism evidence="6 7">
    <name type="scientific">Penicillium cinerascens</name>
    <dbReference type="NCBI Taxonomy" id="70096"/>
    <lineage>
        <taxon>Eukaryota</taxon>
        <taxon>Fungi</taxon>
        <taxon>Dikarya</taxon>
        <taxon>Ascomycota</taxon>
        <taxon>Pezizomycotina</taxon>
        <taxon>Eurotiomycetes</taxon>
        <taxon>Eurotiomycetidae</taxon>
        <taxon>Eurotiales</taxon>
        <taxon>Aspergillaceae</taxon>
        <taxon>Penicillium</taxon>
    </lineage>
</organism>
<proteinExistence type="inferred from homology"/>
<keyword evidence="5" id="KW-0560">Oxidoreductase</keyword>
<evidence type="ECO:0000256" key="2">
    <source>
        <dbReference type="ARBA" id="ARBA00008072"/>
    </source>
</evidence>
<reference evidence="6" key="1">
    <citation type="submission" date="2022-12" db="EMBL/GenBank/DDBJ databases">
        <authorList>
            <person name="Petersen C."/>
        </authorList>
    </citation>
    <scope>NUCLEOTIDE SEQUENCE</scope>
    <source>
        <strain evidence="6">IBT 15544</strain>
    </source>
</reference>
<evidence type="ECO:0000256" key="1">
    <source>
        <dbReference type="ARBA" id="ARBA00001947"/>
    </source>
</evidence>
<keyword evidence="7" id="KW-1185">Reference proteome</keyword>
<sequence length="138" mass="15370">MPMEFAPFSEALDTWHRRRYWSAAGLESSVCTAAYTARRGGPVMGTGVGKTIMNNQPFMHISLAERSGQSGINLRFINRYRDTWPPAIQCLSGGILDLMKLFSYVFPLEKAEDALHLCADARNGSIKVLVVDEQEDSL</sequence>
<evidence type="ECO:0000313" key="6">
    <source>
        <dbReference type="EMBL" id="KAJ5202122.1"/>
    </source>
</evidence>
<dbReference type="PANTHER" id="PTHR43161">
    <property type="entry name" value="SORBITOL DEHYDROGENASE"/>
    <property type="match status" value="1"/>
</dbReference>
<evidence type="ECO:0000256" key="5">
    <source>
        <dbReference type="ARBA" id="ARBA00023002"/>
    </source>
</evidence>
<accession>A0A9W9MIX2</accession>
<dbReference type="Gene3D" id="3.90.180.10">
    <property type="entry name" value="Medium-chain alcohol dehydrogenases, catalytic domain"/>
    <property type="match status" value="1"/>
</dbReference>
<keyword evidence="3" id="KW-0479">Metal-binding</keyword>
<dbReference type="Gene3D" id="3.40.50.720">
    <property type="entry name" value="NAD(P)-binding Rossmann-like Domain"/>
    <property type="match status" value="1"/>
</dbReference>
<dbReference type="GO" id="GO:0006062">
    <property type="term" value="P:sorbitol catabolic process"/>
    <property type="evidence" value="ECO:0007669"/>
    <property type="project" value="TreeGrafter"/>
</dbReference>
<comment type="cofactor">
    <cofactor evidence="1">
        <name>Zn(2+)</name>
        <dbReference type="ChEBI" id="CHEBI:29105"/>
    </cofactor>
</comment>
<comment type="similarity">
    <text evidence="2">Belongs to the zinc-containing alcohol dehydrogenase family.</text>
</comment>
<dbReference type="GO" id="GO:0046872">
    <property type="term" value="F:metal ion binding"/>
    <property type="evidence" value="ECO:0007669"/>
    <property type="project" value="UniProtKB-KW"/>
</dbReference>
<dbReference type="GeneID" id="83181148"/>
<dbReference type="PANTHER" id="PTHR43161:SF4">
    <property type="entry name" value="D-XYLULOSE REDUCTASE"/>
    <property type="match status" value="1"/>
</dbReference>